<protein>
    <submittedName>
        <fullName evidence="2">Uncharacterized protein</fullName>
    </submittedName>
</protein>
<evidence type="ECO:0000313" key="3">
    <source>
        <dbReference type="Proteomes" id="UP001152320"/>
    </source>
</evidence>
<dbReference type="AlphaFoldDB" id="A0A9Q0YE35"/>
<dbReference type="OrthoDB" id="10162881at2759"/>
<comment type="caution">
    <text evidence="2">The sequence shown here is derived from an EMBL/GenBank/DDBJ whole genome shotgun (WGS) entry which is preliminary data.</text>
</comment>
<name>A0A9Q0YE35_HOLLE</name>
<keyword evidence="3" id="KW-1185">Reference proteome</keyword>
<reference evidence="2" key="1">
    <citation type="submission" date="2021-10" db="EMBL/GenBank/DDBJ databases">
        <title>Tropical sea cucumber genome reveals ecological adaptation and Cuvierian tubules defense mechanism.</title>
        <authorList>
            <person name="Chen T."/>
        </authorList>
    </citation>
    <scope>NUCLEOTIDE SEQUENCE</scope>
    <source>
        <strain evidence="2">Nanhai2018</strain>
        <tissue evidence="2">Muscle</tissue>
    </source>
</reference>
<organism evidence="2 3">
    <name type="scientific">Holothuria leucospilota</name>
    <name type="common">Black long sea cucumber</name>
    <name type="synonym">Mertensiothuria leucospilota</name>
    <dbReference type="NCBI Taxonomy" id="206669"/>
    <lineage>
        <taxon>Eukaryota</taxon>
        <taxon>Metazoa</taxon>
        <taxon>Echinodermata</taxon>
        <taxon>Eleutherozoa</taxon>
        <taxon>Echinozoa</taxon>
        <taxon>Holothuroidea</taxon>
        <taxon>Aspidochirotacea</taxon>
        <taxon>Aspidochirotida</taxon>
        <taxon>Holothuriidae</taxon>
        <taxon>Holothuria</taxon>
    </lineage>
</organism>
<gene>
    <name evidence="2" type="ORF">HOLleu_40965</name>
</gene>
<accession>A0A9Q0YE35</accession>
<feature type="region of interest" description="Disordered" evidence="1">
    <location>
        <begin position="42"/>
        <end position="81"/>
    </location>
</feature>
<dbReference type="EMBL" id="JAIZAY010000022">
    <property type="protein sequence ID" value="KAJ8021173.1"/>
    <property type="molecule type" value="Genomic_DNA"/>
</dbReference>
<proteinExistence type="predicted"/>
<evidence type="ECO:0000256" key="1">
    <source>
        <dbReference type="SAM" id="MobiDB-lite"/>
    </source>
</evidence>
<sequence length="347" mass="38947">MKNSNCHDKMAVVVEIPVSARIGMHESLQCLNNKPGFTPVEAESHCGSQSSTGQRKASFNTTSRNFNKPKPESVTNTKSSRSTTFISKTKYQYVKMTGEHFEKESMLVEELYPKFRSKSSESMESEDSSSQGSGVYDKRLSLLSGLSHSDYETCGSQTSLDEYENDRLSVSSGLKEDSLIIVNKISPDGRTSRPLSSVLGDSELDDIDCDIDDAASKSEDINSGVPKTKPERPACLDQGMDATMTWLRKELVTEMRALDQSLMRQFMDIQSKIMNLKLQQQQQKQIAMRKQKQPKQLLSDHSSELLGNHRFSWELDSLYEEDEYYDYDTGDDLDDELSSMGACGGYS</sequence>
<evidence type="ECO:0000313" key="2">
    <source>
        <dbReference type="EMBL" id="KAJ8021173.1"/>
    </source>
</evidence>
<feature type="compositionally biased region" description="Polar residues" evidence="1">
    <location>
        <begin position="46"/>
        <end position="66"/>
    </location>
</feature>
<dbReference type="Proteomes" id="UP001152320">
    <property type="component" value="Chromosome 22"/>
</dbReference>